<dbReference type="InterPro" id="IPR049452">
    <property type="entry name" value="Anoctamin_TM"/>
</dbReference>
<comment type="subcellular location">
    <subcellularLocation>
        <location evidence="1">Membrane</location>
        <topology evidence="1">Multi-pass membrane protein</topology>
    </subcellularLocation>
</comment>
<feature type="compositionally biased region" description="Low complexity" evidence="5">
    <location>
        <begin position="514"/>
        <end position="524"/>
    </location>
</feature>
<feature type="transmembrane region" description="Helical" evidence="6">
    <location>
        <begin position="188"/>
        <end position="209"/>
    </location>
</feature>
<evidence type="ECO:0000256" key="5">
    <source>
        <dbReference type="SAM" id="MobiDB-lite"/>
    </source>
</evidence>
<organism evidence="8 9">
    <name type="scientific">Phlyctema vagabunda</name>
    <dbReference type="NCBI Taxonomy" id="108571"/>
    <lineage>
        <taxon>Eukaryota</taxon>
        <taxon>Fungi</taxon>
        <taxon>Dikarya</taxon>
        <taxon>Ascomycota</taxon>
        <taxon>Pezizomycotina</taxon>
        <taxon>Leotiomycetes</taxon>
        <taxon>Helotiales</taxon>
        <taxon>Dermateaceae</taxon>
        <taxon>Phlyctema</taxon>
    </lineage>
</organism>
<accession>A0ABR4PUL4</accession>
<keyword evidence="2 6" id="KW-0812">Transmembrane</keyword>
<evidence type="ECO:0000313" key="8">
    <source>
        <dbReference type="EMBL" id="KAL3427048.1"/>
    </source>
</evidence>
<evidence type="ECO:0000256" key="6">
    <source>
        <dbReference type="SAM" id="Phobius"/>
    </source>
</evidence>
<proteinExistence type="predicted"/>
<keyword evidence="3 6" id="KW-1133">Transmembrane helix</keyword>
<protein>
    <submittedName>
        <fullName evidence="8">Plasma membrane channel protein</fullName>
    </submittedName>
</protein>
<dbReference type="InterPro" id="IPR007632">
    <property type="entry name" value="Anoctamin"/>
</dbReference>
<feature type="transmembrane region" description="Helical" evidence="6">
    <location>
        <begin position="255"/>
        <end position="276"/>
    </location>
</feature>
<feature type="region of interest" description="Disordered" evidence="5">
    <location>
        <begin position="505"/>
        <end position="524"/>
    </location>
</feature>
<dbReference type="Proteomes" id="UP001629113">
    <property type="component" value="Unassembled WGS sequence"/>
</dbReference>
<feature type="transmembrane region" description="Helical" evidence="6">
    <location>
        <begin position="396"/>
        <end position="417"/>
    </location>
</feature>
<evidence type="ECO:0000256" key="2">
    <source>
        <dbReference type="ARBA" id="ARBA00022692"/>
    </source>
</evidence>
<feature type="transmembrane region" description="Helical" evidence="6">
    <location>
        <begin position="340"/>
        <end position="360"/>
    </location>
</feature>
<evidence type="ECO:0000259" key="7">
    <source>
        <dbReference type="Pfam" id="PF04547"/>
    </source>
</evidence>
<keyword evidence="4 6" id="KW-0472">Membrane</keyword>
<evidence type="ECO:0000256" key="1">
    <source>
        <dbReference type="ARBA" id="ARBA00004141"/>
    </source>
</evidence>
<evidence type="ECO:0000313" key="9">
    <source>
        <dbReference type="Proteomes" id="UP001629113"/>
    </source>
</evidence>
<dbReference type="PANTHER" id="PTHR12308">
    <property type="entry name" value="ANOCTAMIN"/>
    <property type="match status" value="1"/>
</dbReference>
<feature type="transmembrane region" description="Helical" evidence="6">
    <location>
        <begin position="135"/>
        <end position="156"/>
    </location>
</feature>
<evidence type="ECO:0000256" key="4">
    <source>
        <dbReference type="ARBA" id="ARBA00023136"/>
    </source>
</evidence>
<feature type="transmembrane region" description="Helical" evidence="6">
    <location>
        <begin position="7"/>
        <end position="26"/>
    </location>
</feature>
<dbReference type="Pfam" id="PF04547">
    <property type="entry name" value="Anoctamin"/>
    <property type="match status" value="1"/>
</dbReference>
<keyword evidence="9" id="KW-1185">Reference proteome</keyword>
<comment type="caution">
    <text evidence="8">The sequence shown here is derived from an EMBL/GenBank/DDBJ whole genome shotgun (WGS) entry which is preliminary data.</text>
</comment>
<feature type="non-terminal residue" evidence="8">
    <location>
        <position position="1"/>
    </location>
</feature>
<feature type="domain" description="Anoctamin transmembrane" evidence="7">
    <location>
        <begin position="1"/>
        <end position="471"/>
    </location>
</feature>
<feature type="transmembrane region" description="Helical" evidence="6">
    <location>
        <begin position="107"/>
        <end position="129"/>
    </location>
</feature>
<reference evidence="8 9" key="1">
    <citation type="submission" date="2024-06" db="EMBL/GenBank/DDBJ databases">
        <title>Complete genome of Phlyctema vagabunda strain 19-DSS-EL-015.</title>
        <authorList>
            <person name="Fiorenzani C."/>
        </authorList>
    </citation>
    <scope>NUCLEOTIDE SEQUENCE [LARGE SCALE GENOMIC DNA]</scope>
    <source>
        <strain evidence="8 9">19-DSS-EL-015</strain>
    </source>
</reference>
<gene>
    <name evidence="8" type="ORF">PVAG01_00557</name>
</gene>
<evidence type="ECO:0000256" key="3">
    <source>
        <dbReference type="ARBA" id="ARBA00022989"/>
    </source>
</evidence>
<feature type="transmembrane region" description="Helical" evidence="6">
    <location>
        <begin position="429"/>
        <end position="451"/>
    </location>
</feature>
<name>A0ABR4PUL4_9HELO</name>
<dbReference type="EMBL" id="JBFCZG010000001">
    <property type="protein sequence ID" value="KAL3427048.1"/>
    <property type="molecule type" value="Genomic_DNA"/>
</dbReference>
<dbReference type="PANTHER" id="PTHR12308:SF73">
    <property type="entry name" value="ANOCTAMIN"/>
    <property type="match status" value="1"/>
</dbReference>
<sequence>YFAFLQSYFVFLVFPAIFGALSWFFLAHFSPLYAVVNCLWSVVFVEYWKRQEVDLAVTWAVRGVSAVKAKNIDFKANRMVRDPVTGEFVPTFSMTQRLLRQLLQIPFALLAAVLLGALIALCFAIEVFIEDVYDGPLKGILVYVPMAIITLFMPYLQNPLSDIATKLATYENYEIASMHETALVQKMFVLDFITSFLPIFLVAFVYLPFGDQIVPYLNFHHAIVRIVQFIGMGDDTCNFVRPGFSVDPERLKYQIIYFAVSAQGMNFINEVLLPFLKRKGFNKFEEYKRKTKYANKLSGPSLLGSNDALEEAAFLYRVRKEAELEDYDVNTDLREMCEQFGYLSLFSVVWPLTAVAFLIGNWFELRSDALKICYEKKRPVPWRVDTIGPWLDHLGLLAWLGSLSSAALVFLFTGDTVETQNHKHSFSDTYYLHATGLLLTIFFSEHLYLLARISARVVLARFESPGLKKERGEKYLLRKRYMEESLALDDQLDGFENLQVGGQQEGDRDGLGLASSRAASSCPSPAVGLNGRFWSRQRQLDRVVDVGNSIIARSEAGSGRSKLQ</sequence>